<dbReference type="InterPro" id="IPR000340">
    <property type="entry name" value="Dual-sp_phosphatase_cat-dom"/>
</dbReference>
<dbReference type="SMART" id="SM00195">
    <property type="entry name" value="DSPc"/>
    <property type="match status" value="1"/>
</dbReference>
<dbReference type="AlphaFoldDB" id="A0AAD9L6P9"/>
<evidence type="ECO:0000256" key="2">
    <source>
        <dbReference type="ARBA" id="ARBA00013064"/>
    </source>
</evidence>
<dbReference type="EC" id="3.1.3.48" evidence="2"/>
<reference evidence="8" key="1">
    <citation type="submission" date="2023-02" db="EMBL/GenBank/DDBJ databases">
        <title>Identification and recombinant expression of a fungal hydrolase from Papiliotrema laurentii that hydrolyzes apple cutin and clears colloidal polyester polyurethane.</title>
        <authorList>
            <consortium name="DOE Joint Genome Institute"/>
            <person name="Roman V.A."/>
            <person name="Bojanowski C."/>
            <person name="Crable B.R."/>
            <person name="Wagner D.N."/>
            <person name="Hung C.S."/>
            <person name="Nadeau L.J."/>
            <person name="Schratz L."/>
            <person name="Haridas S."/>
            <person name="Pangilinan J."/>
            <person name="Lipzen A."/>
            <person name="Na H."/>
            <person name="Yan M."/>
            <person name="Ng V."/>
            <person name="Grigoriev I.V."/>
            <person name="Spatafora J.W."/>
            <person name="Barlow D."/>
            <person name="Biffinger J."/>
            <person name="Kelley-Loughnane N."/>
            <person name="Varaljay V.A."/>
            <person name="Crookes-Goodson W.J."/>
        </authorList>
    </citation>
    <scope>NUCLEOTIDE SEQUENCE</scope>
    <source>
        <strain evidence="8">5307AH</strain>
    </source>
</reference>
<dbReference type="EMBL" id="JAODAN010000003">
    <property type="protein sequence ID" value="KAK1925580.1"/>
    <property type="molecule type" value="Genomic_DNA"/>
</dbReference>
<evidence type="ECO:0000259" key="7">
    <source>
        <dbReference type="PROSITE" id="PS50056"/>
    </source>
</evidence>
<keyword evidence="3" id="KW-0378">Hydrolase</keyword>
<dbReference type="GO" id="GO:0004725">
    <property type="term" value="F:protein tyrosine phosphatase activity"/>
    <property type="evidence" value="ECO:0007669"/>
    <property type="project" value="UniProtKB-EC"/>
</dbReference>
<keyword evidence="9" id="KW-1185">Reference proteome</keyword>
<feature type="domain" description="Tyrosine specific protein phosphatases" evidence="7">
    <location>
        <begin position="192"/>
        <end position="255"/>
    </location>
</feature>
<dbReference type="InterPro" id="IPR016130">
    <property type="entry name" value="Tyr_Pase_AS"/>
</dbReference>
<dbReference type="PROSITE" id="PS00383">
    <property type="entry name" value="TYR_PHOSPHATASE_1"/>
    <property type="match status" value="1"/>
</dbReference>
<evidence type="ECO:0000259" key="6">
    <source>
        <dbReference type="PROSITE" id="PS50054"/>
    </source>
</evidence>
<dbReference type="GO" id="GO:0005634">
    <property type="term" value="C:nucleus"/>
    <property type="evidence" value="ECO:0007669"/>
    <property type="project" value="TreeGrafter"/>
</dbReference>
<feature type="region of interest" description="Disordered" evidence="5">
    <location>
        <begin position="533"/>
        <end position="592"/>
    </location>
</feature>
<feature type="region of interest" description="Disordered" evidence="5">
    <location>
        <begin position="300"/>
        <end position="323"/>
    </location>
</feature>
<dbReference type="PROSITE" id="PS50054">
    <property type="entry name" value="TYR_PHOSPHATASE_DUAL"/>
    <property type="match status" value="1"/>
</dbReference>
<dbReference type="PROSITE" id="PS50056">
    <property type="entry name" value="TYR_PHOSPHATASE_2"/>
    <property type="match status" value="1"/>
</dbReference>
<feature type="compositionally biased region" description="Polar residues" evidence="5">
    <location>
        <begin position="423"/>
        <end position="432"/>
    </location>
</feature>
<dbReference type="SUPFAM" id="SSF52799">
    <property type="entry name" value="(Phosphotyrosine protein) phosphatases II"/>
    <property type="match status" value="1"/>
</dbReference>
<feature type="compositionally biased region" description="Low complexity" evidence="5">
    <location>
        <begin position="434"/>
        <end position="445"/>
    </location>
</feature>
<evidence type="ECO:0000256" key="4">
    <source>
        <dbReference type="ARBA" id="ARBA00022912"/>
    </source>
</evidence>
<feature type="region of interest" description="Disordered" evidence="5">
    <location>
        <begin position="1"/>
        <end position="29"/>
    </location>
</feature>
<feature type="compositionally biased region" description="Low complexity" evidence="5">
    <location>
        <begin position="536"/>
        <end position="551"/>
    </location>
</feature>
<dbReference type="InterPro" id="IPR020422">
    <property type="entry name" value="TYR_PHOSPHATASE_DUAL_dom"/>
</dbReference>
<name>A0AAD9L6P9_PAPLA</name>
<feature type="domain" description="Tyrosine-protein phosphatase" evidence="6">
    <location>
        <begin position="97"/>
        <end position="266"/>
    </location>
</feature>
<dbReference type="PANTHER" id="PTHR45848">
    <property type="entry name" value="DUAL SPECIFICITY PROTEIN PHOSPHATASE 12 FAMILY MEMBER"/>
    <property type="match status" value="1"/>
</dbReference>
<feature type="compositionally biased region" description="Acidic residues" evidence="5">
    <location>
        <begin position="63"/>
        <end position="93"/>
    </location>
</feature>
<dbReference type="PANTHER" id="PTHR45848:SF4">
    <property type="entry name" value="DUAL SPECIFICITY PROTEIN PHOSPHATASE 12"/>
    <property type="match status" value="1"/>
</dbReference>
<evidence type="ECO:0000313" key="8">
    <source>
        <dbReference type="EMBL" id="KAK1925580.1"/>
    </source>
</evidence>
<dbReference type="Proteomes" id="UP001182556">
    <property type="component" value="Unassembled WGS sequence"/>
</dbReference>
<feature type="region of interest" description="Disordered" evidence="5">
    <location>
        <begin position="342"/>
        <end position="512"/>
    </location>
</feature>
<accession>A0AAD9L6P9</accession>
<dbReference type="Pfam" id="PF00782">
    <property type="entry name" value="DSPc"/>
    <property type="match status" value="1"/>
</dbReference>
<evidence type="ECO:0000256" key="3">
    <source>
        <dbReference type="ARBA" id="ARBA00022801"/>
    </source>
</evidence>
<comment type="similarity">
    <text evidence="1">Belongs to the protein-tyrosine phosphatase family. Non-receptor class dual specificity subfamily.</text>
</comment>
<protein>
    <recommendedName>
        <fullName evidence="2">protein-tyrosine-phosphatase</fullName>
        <ecNumber evidence="2">3.1.3.48</ecNumber>
    </recommendedName>
</protein>
<organism evidence="8 9">
    <name type="scientific">Papiliotrema laurentii</name>
    <name type="common">Cryptococcus laurentii</name>
    <dbReference type="NCBI Taxonomy" id="5418"/>
    <lineage>
        <taxon>Eukaryota</taxon>
        <taxon>Fungi</taxon>
        <taxon>Dikarya</taxon>
        <taxon>Basidiomycota</taxon>
        <taxon>Agaricomycotina</taxon>
        <taxon>Tremellomycetes</taxon>
        <taxon>Tremellales</taxon>
        <taxon>Rhynchogastremaceae</taxon>
        <taxon>Papiliotrema</taxon>
    </lineage>
</organism>
<dbReference type="GO" id="GO:0008138">
    <property type="term" value="F:protein tyrosine/serine/threonine phosphatase activity"/>
    <property type="evidence" value="ECO:0007669"/>
    <property type="project" value="TreeGrafter"/>
</dbReference>
<evidence type="ECO:0000256" key="1">
    <source>
        <dbReference type="ARBA" id="ARBA00008601"/>
    </source>
</evidence>
<dbReference type="InterPro" id="IPR000387">
    <property type="entry name" value="Tyr_Pase_dom"/>
</dbReference>
<feature type="compositionally biased region" description="Low complexity" evidence="5">
    <location>
        <begin position="407"/>
        <end position="420"/>
    </location>
</feature>
<keyword evidence="4" id="KW-0904">Protein phosphatase</keyword>
<dbReference type="Gene3D" id="3.90.190.10">
    <property type="entry name" value="Protein tyrosine phosphatase superfamily"/>
    <property type="match status" value="1"/>
</dbReference>
<evidence type="ECO:0000256" key="5">
    <source>
        <dbReference type="SAM" id="MobiDB-lite"/>
    </source>
</evidence>
<proteinExistence type="inferred from homology"/>
<dbReference type="CDD" id="cd14498">
    <property type="entry name" value="DSP"/>
    <property type="match status" value="1"/>
</dbReference>
<dbReference type="InterPro" id="IPR029021">
    <property type="entry name" value="Prot-tyrosine_phosphatase-like"/>
</dbReference>
<comment type="caution">
    <text evidence="8">The sequence shown here is derived from an EMBL/GenBank/DDBJ whole genome shotgun (WGS) entry which is preliminary data.</text>
</comment>
<sequence>MSRPNMPARSDSKRTAGPPADSARSDDKAVKDVYRSVAETGSLELAAKKLQRYASSQHRSWADDPEEAAYLAQEEDEDVGVDDDDDAGASDEEPVVHMQEVVPGLWIGDLVAAMDVSALQEQGITNILSLLRPRLEFPSEFAVYPLEIDDAADTDILTHLPSCVAWINEALAKRQSAQEAETAYVALPPRDKTIDKLAADTNPGGVLVHCQAGMSRSATVVAAYLMKTLDLGPGEAVQMLQEKRPVVDPSETFWYQLGLFWNADGRVSLKDRSTRQFYMERTTTQFMNGDGGAPPMDKMARYPATPSDSTPPTPVGGHGRRKIRCKMCRRHLAVREHMMDHILEQSPISRPRTPSNFALPSPRMSASQGPGQGDNIAPASDRERRPSVVSDIVNPLTGLPGRRSRHASMSSAAASPLSGSFPALTSTNSVSTEPLPLNPGGVPLPRKNPLQGLALTASTPEEQAASRGVSDVLTAKDRSSSPSAIRSEAPLARQGSTESFHSAPAGPTSARPLRTAADINSSLPPHLLALRNHGQSSSALSSPFNASPASSPEREISVQLQQQALPVTGNGANGHQRSRSQSSSSNSGTIGRRMSLLAMTPADKLQERRPSGAQDSSLATSGPPILVNPKCSGYFVEPLTWMEPFLKNGDVSGKIVCPNEKCGAKIGNFDWAGVQCGCKEWVTPVGLVGEDCSGVC</sequence>
<feature type="region of interest" description="Disordered" evidence="5">
    <location>
        <begin position="54"/>
        <end position="93"/>
    </location>
</feature>
<evidence type="ECO:0000313" key="9">
    <source>
        <dbReference type="Proteomes" id="UP001182556"/>
    </source>
</evidence>
<gene>
    <name evidence="8" type="ORF">DB88DRAFT_201158</name>
</gene>
<feature type="compositionally biased region" description="Polar residues" evidence="5">
    <location>
        <begin position="346"/>
        <end position="369"/>
    </location>
</feature>